<protein>
    <submittedName>
        <fullName evidence="1">Uncharacterized protein</fullName>
    </submittedName>
</protein>
<dbReference type="Proteomes" id="UP000245626">
    <property type="component" value="Unassembled WGS sequence"/>
</dbReference>
<reference evidence="1 2" key="1">
    <citation type="journal article" date="2018" name="Mol. Biol. Evol.">
        <title>Broad Genomic Sampling Reveals a Smut Pathogenic Ancestry of the Fungal Clade Ustilaginomycotina.</title>
        <authorList>
            <person name="Kijpornyongpan T."/>
            <person name="Mondo S.J."/>
            <person name="Barry K."/>
            <person name="Sandor L."/>
            <person name="Lee J."/>
            <person name="Lipzen A."/>
            <person name="Pangilinan J."/>
            <person name="LaButti K."/>
            <person name="Hainaut M."/>
            <person name="Henrissat B."/>
            <person name="Grigoriev I.V."/>
            <person name="Spatafora J.W."/>
            <person name="Aime M.C."/>
        </authorList>
    </citation>
    <scope>NUCLEOTIDE SEQUENCE [LARGE SCALE GENOMIC DNA]</scope>
    <source>
        <strain evidence="1 2">SA 807</strain>
    </source>
</reference>
<proteinExistence type="predicted"/>
<accession>A0ACD0NWT0</accession>
<name>A0ACD0NWT0_9BASI</name>
<dbReference type="EMBL" id="KZ819948">
    <property type="protein sequence ID" value="PWN50290.1"/>
    <property type="molecule type" value="Genomic_DNA"/>
</dbReference>
<evidence type="ECO:0000313" key="1">
    <source>
        <dbReference type="EMBL" id="PWN50290.1"/>
    </source>
</evidence>
<sequence>MSQPRDIESPSSPMGSSSSKEKSSDKDPSLVGAHPMSISPEGNFHNLQGPLHHQSQRQPQPQPPLTRQHQPDHAMIRSGSAASMLQAASAIAAAASSSAEGLQAVSSALLSQAKAQAQAGGLLANSLPAFTEGDSSFYSVSDSGSVPAAAAMSKTLNDSAQYSAAMSAHVASALKSQVPEASPKQEGQAESIDPLVGASPDGVLQMSEIAARAAAKEAEAQMRTQVMLRTASQSEPTGATANSIGVQQMPGALAARRASTNGAQIDSLPSFLCVEPPMAAASRDAADQTIHAMPSSATSYLEHLGLSHIVLPSAGFEQMWGSLGASSSSAPARCWNATSPAMGYSLSGVPSMPLMPTPPLQMLPPPVSPSFSRRHSRGRRSSSNNSSNGGFFTPGSPTSTRPSHVFGGSEAEAASIRETEPNVMSPFPYPFQVVQTPGGTARAGWWVPPSEVSAERKAASTKLGRLSRGLPPRKKKSEIEALSSVTENADEDNVLDDLWQGTLQEGSSRNSIQAYAYEEDLPYFQPSFREFTEDEYAALASAAAVATAALTSTSVPEEEAAGNPDSVGKKAPSWRPLNADEQAVIAEQLRAWAGLEGPERQAEARDALEERQVHIISQATRNPLPGSASLTNRNAPVSSGSAAAQEPSNAVNFFPPDFASHYRTQLRALAEGYYTRLHNEGLSRFHGADGMAVKGGKCGDQPTQGPKTSESKPSINTHTADARQDFDPRQDQALVESRAQAQEQGRSSENFSMVGLEGQPGFLAGFSEVPQVFLSSDIKSQIPVPPPSLGPGAQDPLQLLDEASRAAGTDAGSPEVRDLLLQYAHNLYSSTQQQAAPGISGIDKLHPSLLPLLHTLHSLHPRHLPTLLLLSCAYYSADNMAGSLWYNNLILRIDPQYVESMSNIGTTLRALGRWKEAESWWWRAIRLRPGYWDAYENLLGVMCSPIRKNESEKNRSSKGNGDEVVGPRFEAALKLCEFVESHVVPLGGPPGSTSAALTSMPRNLAITQAPRLQNLYYAKGNLKYVIPEFGPVPAAREYQKAVELALSPSKEEAYSLRDLVVATCVVGLLSMGAVVPGSAAAQAAFDIALAIGVDPRDHEKALLMKQGLFHALYPGGILSAVRDSGDRIVQTLLLLGGGHLPMLMLLPEQASQLGKLIFSYTGGLLPGLAASPQAIKVAGSSGQQQAIKQASQTTSTILLTLAKLYQDATSNPVPGPHGPLTLGGIPPSISLLLPLYYLSVSLHPSASTCNNLGILLSSIPLVTAVLNSQGKHQQMNGQALAMQFYTHGLQLDPTHPHLYTNLGSLLKDLGHLNEAIRMYEKAVEFNPNFDVALANLGNAIKDQGRTQDSVVYYRRAVQANPHFPEALCGLVNALLAVCDWREVYPDDPDWAGWMANVAEIIGKQLDDGCHYGAGALQSDSQPWAQLVPDMLRETRPHVRQEWATKLGLFYQPLDRAASKINEGGFIIRLIERVMRRVQRLWYLDAFGPLVGIAELPAGIQSLPRIQPNEEHGLLYGRPKLPSCLVTPAVPTVLPFHTFTYPLSPRQIRLICHRNALRISQSALTQIWLPPHVYPPPTPPAPKINVGYISSDFNNHPLAHLMQSVFGFHDLSRFNVFLYATTPSDGSPYREKIEREAQHFIDVSSWSNQVIIERILHDNIHILMNLNGYTKGARNEVFAARPCPVQMEFMGFAGSLASGWTDWIVADPIVCPPDMTSVEKWRLARRMADGTVMSGDGGGGRPTDLGADLDPEEESEDWVYTERFIYMPHSYFVNDHAQGFREPEERKAADGHRLIHPHEMSDDEAWEEEEEKRYRMRKELFPNLADDHVIFADFNQLYKCDPMLFRLWLRILARVPKSILWLLRFPASGEPHLLREARSYAGDEVASRVIFTDVAPKHVHIHRGRIADLFLDTTECNAHTTAADILWSGTPVLTWPRHRHKMCSRVAASIVQATGFGDEMIVHSEEEYEERAVQLAQSLEYDYVDHQGRILQPLPTSSEKQKRTGNDTESNADPQADPIATSAPPEATKSRRGRRSSRLIQLRRKLFLTRDRGSHLFDTKRWVSDLEKAYLEAWRRWVQSTDSEDSQEWSSLPGDHPARLSGHIWVDRL</sequence>
<keyword evidence="2" id="KW-1185">Reference proteome</keyword>
<evidence type="ECO:0000313" key="2">
    <source>
        <dbReference type="Proteomes" id="UP000245626"/>
    </source>
</evidence>
<organism evidence="1 2">
    <name type="scientific">Violaceomyces palustris</name>
    <dbReference type="NCBI Taxonomy" id="1673888"/>
    <lineage>
        <taxon>Eukaryota</taxon>
        <taxon>Fungi</taxon>
        <taxon>Dikarya</taxon>
        <taxon>Basidiomycota</taxon>
        <taxon>Ustilaginomycotina</taxon>
        <taxon>Ustilaginomycetes</taxon>
        <taxon>Violaceomycetales</taxon>
        <taxon>Violaceomycetaceae</taxon>
        <taxon>Violaceomyces</taxon>
    </lineage>
</organism>
<gene>
    <name evidence="1" type="ORF">IE53DRAFT_369041</name>
</gene>